<name>A0ABS2YUM9_POLSE</name>
<organism evidence="4 5">
    <name type="scientific">Polypterus senegalus</name>
    <name type="common">Senegal bichir</name>
    <dbReference type="NCBI Taxonomy" id="55291"/>
    <lineage>
        <taxon>Eukaryota</taxon>
        <taxon>Metazoa</taxon>
        <taxon>Chordata</taxon>
        <taxon>Craniata</taxon>
        <taxon>Vertebrata</taxon>
        <taxon>Euteleostomi</taxon>
        <taxon>Actinopterygii</taxon>
        <taxon>Polypteriformes</taxon>
        <taxon>Polypteridae</taxon>
        <taxon>Polypterus</taxon>
    </lineage>
</organism>
<feature type="non-terminal residue" evidence="4">
    <location>
        <position position="1"/>
    </location>
</feature>
<gene>
    <name evidence="4" type="primary">Lrrc43</name>
    <name evidence="4" type="ORF">GTO92_0013471</name>
</gene>
<feature type="compositionally biased region" description="Basic and acidic residues" evidence="3">
    <location>
        <begin position="656"/>
        <end position="669"/>
    </location>
</feature>
<feature type="compositionally biased region" description="Basic and acidic residues" evidence="3">
    <location>
        <begin position="613"/>
        <end position="634"/>
    </location>
</feature>
<dbReference type="SUPFAM" id="SSF52047">
    <property type="entry name" value="RNI-like"/>
    <property type="match status" value="1"/>
</dbReference>
<feature type="compositionally biased region" description="Low complexity" evidence="3">
    <location>
        <begin position="638"/>
        <end position="652"/>
    </location>
</feature>
<dbReference type="InterPro" id="IPR001611">
    <property type="entry name" value="Leu-rich_rpt"/>
</dbReference>
<feature type="compositionally biased region" description="Basic and acidic residues" evidence="3">
    <location>
        <begin position="421"/>
        <end position="462"/>
    </location>
</feature>
<keyword evidence="5" id="KW-1185">Reference proteome</keyword>
<dbReference type="Proteomes" id="UP001166052">
    <property type="component" value="Unassembled WGS sequence"/>
</dbReference>
<keyword evidence="2" id="KW-0677">Repeat</keyword>
<feature type="non-terminal residue" evidence="4">
    <location>
        <position position="699"/>
    </location>
</feature>
<evidence type="ECO:0000313" key="4">
    <source>
        <dbReference type="EMBL" id="MBN3289961.1"/>
    </source>
</evidence>
<protein>
    <submittedName>
        <fullName evidence="4">LRC43 protein</fullName>
    </submittedName>
</protein>
<dbReference type="PANTHER" id="PTHR15454:SF19">
    <property type="entry name" value="LEUCINE-RICH REPEAT-CONTAINING PROTEIN 51"/>
    <property type="match status" value="1"/>
</dbReference>
<dbReference type="PANTHER" id="PTHR15454">
    <property type="entry name" value="NISCHARIN RELATED"/>
    <property type="match status" value="1"/>
</dbReference>
<evidence type="ECO:0000256" key="3">
    <source>
        <dbReference type="SAM" id="MobiDB-lite"/>
    </source>
</evidence>
<comment type="caution">
    <text evidence="4">The sequence shown here is derived from an EMBL/GenBank/DDBJ whole genome shotgun (WGS) entry which is preliminary data.</text>
</comment>
<dbReference type="PROSITE" id="PS51450">
    <property type="entry name" value="LRR"/>
    <property type="match status" value="2"/>
</dbReference>
<sequence>MSEHSLSAAFHGRLKALGLTEFPCGIGTWNKSHFESGGSKKKSNPDWEEKDEKELLPNTLTELLRTAQSPWHHKDDWSLEERQLKELAVHSPEAIEDSFVFSYFRSLRFVDKGVTIVDEGLLKFCKLEELTLSVNYISEVNAAHLPRSLKVLELCANHITSLEALCQGPPALFHLGLGYNRLSSPSEYSYLTSSYWQKCVMEPEFQRKAMQIREENGISTQAVIGQGTCGAVRQQHTPPSHNGQALSNSWPNLLSLDLSFNDLDCLPALVSSLRTVGQLRCLVLQGNPVALCACYRGFLVDSLPNLTALDDIRITPEERNRFAGLIKREDLPLAEAVMIIKMGSIKGLPNPVCQPDADSASAFPLVSFSYRVTYELLCSRPPPSRCEQKTDESHDGTALDTSKMAEVATVQAENTVAMVEKNGKDAERQTDSEENGKGREHQVGIEKNQKSPEQERDTEKNGKGPVHGGPSPVPVDVHITEALQWATVMDTNYRREHVIQDLAALKKFFSGSLQVSLVEEKVLAWPVSPSAAETAPLKSSSAKKGGDRDKSAKGKQKDKKKEPPLQLRYDPPILQTLGSVTIKLDSFLTGEQHLDVICDMGILMSEPPVEPPAVKDIKEGKKVKEEKKKDDKKTPKAGRGSPGSSKSTGSAKTKGKAKESSMPELKEESLASSPVPLSVPFHMQLFQWQTAADVESGKI</sequence>
<dbReference type="Pfam" id="PF13855">
    <property type="entry name" value="LRR_8"/>
    <property type="match status" value="1"/>
</dbReference>
<feature type="region of interest" description="Disordered" evidence="3">
    <location>
        <begin position="608"/>
        <end position="673"/>
    </location>
</feature>
<dbReference type="InterPro" id="IPR032675">
    <property type="entry name" value="LRR_dom_sf"/>
</dbReference>
<keyword evidence="1" id="KW-0433">Leucine-rich repeat</keyword>
<dbReference type="EMBL" id="JAAWVN010006023">
    <property type="protein sequence ID" value="MBN3289961.1"/>
    <property type="molecule type" value="Genomic_DNA"/>
</dbReference>
<reference evidence="4" key="1">
    <citation type="journal article" date="2021" name="Cell">
        <title>Tracing the genetic footprints of vertebrate landing in non-teleost ray-finned fishes.</title>
        <authorList>
            <person name="Bi X."/>
            <person name="Wang K."/>
            <person name="Yang L."/>
            <person name="Pan H."/>
            <person name="Jiang H."/>
            <person name="Wei Q."/>
            <person name="Fang M."/>
            <person name="Yu H."/>
            <person name="Zhu C."/>
            <person name="Cai Y."/>
            <person name="He Y."/>
            <person name="Gan X."/>
            <person name="Zeng H."/>
            <person name="Yu D."/>
            <person name="Zhu Y."/>
            <person name="Jiang H."/>
            <person name="Qiu Q."/>
            <person name="Yang H."/>
            <person name="Zhang Y.E."/>
            <person name="Wang W."/>
            <person name="Zhu M."/>
            <person name="He S."/>
            <person name="Zhang G."/>
        </authorList>
    </citation>
    <scope>NUCLEOTIDE SEQUENCE</scope>
    <source>
        <strain evidence="4">Bchr_001</strain>
    </source>
</reference>
<feature type="region of interest" description="Disordered" evidence="3">
    <location>
        <begin position="381"/>
        <end position="402"/>
    </location>
</feature>
<dbReference type="Gene3D" id="3.80.10.10">
    <property type="entry name" value="Ribonuclease Inhibitor"/>
    <property type="match status" value="2"/>
</dbReference>
<evidence type="ECO:0000256" key="1">
    <source>
        <dbReference type="ARBA" id="ARBA00022614"/>
    </source>
</evidence>
<accession>A0ABS2YUM9</accession>
<evidence type="ECO:0000256" key="2">
    <source>
        <dbReference type="ARBA" id="ARBA00022737"/>
    </source>
</evidence>
<feature type="compositionally biased region" description="Basic and acidic residues" evidence="3">
    <location>
        <begin position="386"/>
        <end position="397"/>
    </location>
</feature>
<evidence type="ECO:0000313" key="5">
    <source>
        <dbReference type="Proteomes" id="UP001166052"/>
    </source>
</evidence>
<feature type="region of interest" description="Disordered" evidence="3">
    <location>
        <begin position="528"/>
        <end position="570"/>
    </location>
</feature>
<feature type="region of interest" description="Disordered" evidence="3">
    <location>
        <begin position="420"/>
        <end position="475"/>
    </location>
</feature>
<proteinExistence type="predicted"/>